<dbReference type="InterPro" id="IPR004000">
    <property type="entry name" value="Actin"/>
</dbReference>
<comment type="similarity">
    <text evidence="2 4">Belongs to the actin family.</text>
</comment>
<dbReference type="PRINTS" id="PR00190">
    <property type="entry name" value="ACTIN"/>
</dbReference>
<dbReference type="InterPro" id="IPR012347">
    <property type="entry name" value="Ferritin-like"/>
</dbReference>
<reference evidence="5" key="1">
    <citation type="submission" date="2023-06" db="EMBL/GenBank/DDBJ databases">
        <title>Reference genome for the Northern bat (Eptesicus nilssonii), a most northern bat species.</title>
        <authorList>
            <person name="Laine V.N."/>
            <person name="Pulliainen A.T."/>
            <person name="Lilley T.M."/>
        </authorList>
    </citation>
    <scope>NUCLEOTIDE SEQUENCE</scope>
    <source>
        <strain evidence="5">BLF_Eptnil</strain>
        <tissue evidence="5">Kidney</tissue>
    </source>
</reference>
<protein>
    <submittedName>
        <fullName evidence="5">Uncharacterized protein</fullName>
    </submittedName>
</protein>
<evidence type="ECO:0000256" key="3">
    <source>
        <dbReference type="ARBA" id="ARBA00023212"/>
    </source>
</evidence>
<dbReference type="Pfam" id="PF00022">
    <property type="entry name" value="Actin"/>
    <property type="match status" value="1"/>
</dbReference>
<evidence type="ECO:0000256" key="2">
    <source>
        <dbReference type="ARBA" id="ARBA00006752"/>
    </source>
</evidence>
<dbReference type="Gene3D" id="3.30.420.40">
    <property type="match status" value="1"/>
</dbReference>
<dbReference type="SMART" id="SM00268">
    <property type="entry name" value="ACTIN"/>
    <property type="match status" value="1"/>
</dbReference>
<dbReference type="EMBL" id="JAULJE010000001">
    <property type="protein sequence ID" value="KAK1346415.1"/>
    <property type="molecule type" value="Genomic_DNA"/>
</dbReference>
<dbReference type="PANTHER" id="PTHR11937">
    <property type="entry name" value="ACTIN"/>
    <property type="match status" value="1"/>
</dbReference>
<evidence type="ECO:0000313" key="6">
    <source>
        <dbReference type="Proteomes" id="UP001177744"/>
    </source>
</evidence>
<proteinExistence type="inferred from homology"/>
<evidence type="ECO:0000256" key="4">
    <source>
        <dbReference type="RuleBase" id="RU000487"/>
    </source>
</evidence>
<evidence type="ECO:0000313" key="5">
    <source>
        <dbReference type="EMBL" id="KAK1346415.1"/>
    </source>
</evidence>
<dbReference type="FunFam" id="3.90.640.10:FF:000007">
    <property type="entry name" value="Actin like 7B"/>
    <property type="match status" value="1"/>
</dbReference>
<dbReference type="AlphaFoldDB" id="A0AA40IC77"/>
<keyword evidence="6" id="KW-1185">Reference proteome</keyword>
<comment type="subcellular location">
    <subcellularLocation>
        <location evidence="1">Cytoplasm</location>
        <location evidence="1">Cytoskeleton</location>
    </subcellularLocation>
</comment>
<dbReference type="InterPro" id="IPR043129">
    <property type="entry name" value="ATPase_NBD"/>
</dbReference>
<name>A0AA40IC77_CNENI</name>
<dbReference type="FunFam" id="3.30.420.40:FF:000050">
    <property type="entry name" value="Actin, alpha skeletal muscle"/>
    <property type="match status" value="1"/>
</dbReference>
<dbReference type="Gene3D" id="3.90.640.10">
    <property type="entry name" value="Actin, Chain A, domain 4"/>
    <property type="match status" value="1"/>
</dbReference>
<gene>
    <name evidence="5" type="ORF">QTO34_000271</name>
</gene>
<sequence>MIPGLSQPQKPQVRLPHVLGRWRNRAPAPEAGCSHGDQEAACPVISGLSQLEKRFTPRPGGDKKPVAHRAISHAVGHPPLTQELVGTAECHQGELHCFMVSRRDLRRFHKRQEGPTLLPQEAGPPSPFRACAQTQRLQASPQSLSMSTPAPGGWPELAQWLAGPLSLSPSPLQASPERGAPLSEKPGSWLVSAAGVVGASPASAAVLEMSCRDLGLSHQLDIPKGFQTNYSTKVEAAVNCLANLHLQAPYTYLSLGFYFHCNNRNLNQALVELQALGSTRADPQFCDFLQNHFQERYQKSYIVEGNAQYKYEAFQLHYPIERGLVTGWDDMEKLWEYLFEWELGVKSSQQPVLMTETSLNPTETREKMAEVMFETFKVPALYLSNQTAAALYASASVTGLVVDSGDGVTCTFPVFEGFSLPHAITKLDVAGKDVTEHLAQMLLTSGSAFPYILNKDSVNDIKEKLCYVPLDPEKEPHKSPKEVLKKYLLPDGNVIYIGEQRYQVPEILFTPQQLDIHSLGLSKMMGLEVYLQPWR</sequence>
<organism evidence="5 6">
    <name type="scientific">Cnephaeus nilssonii</name>
    <name type="common">Northern bat</name>
    <name type="synonym">Eptesicus nilssonii</name>
    <dbReference type="NCBI Taxonomy" id="3371016"/>
    <lineage>
        <taxon>Eukaryota</taxon>
        <taxon>Metazoa</taxon>
        <taxon>Chordata</taxon>
        <taxon>Craniata</taxon>
        <taxon>Vertebrata</taxon>
        <taxon>Euteleostomi</taxon>
        <taxon>Mammalia</taxon>
        <taxon>Eutheria</taxon>
        <taxon>Laurasiatheria</taxon>
        <taxon>Chiroptera</taxon>
        <taxon>Yangochiroptera</taxon>
        <taxon>Vespertilionidae</taxon>
        <taxon>Cnephaeus</taxon>
    </lineage>
</organism>
<dbReference type="SUPFAM" id="SSF47240">
    <property type="entry name" value="Ferritin-like"/>
    <property type="match status" value="1"/>
</dbReference>
<keyword evidence="3" id="KW-0206">Cytoskeleton</keyword>
<dbReference type="GO" id="GO:0005856">
    <property type="term" value="C:cytoskeleton"/>
    <property type="evidence" value="ECO:0007669"/>
    <property type="project" value="UniProtKB-SubCell"/>
</dbReference>
<comment type="caution">
    <text evidence="5">The sequence shown here is derived from an EMBL/GenBank/DDBJ whole genome shotgun (WGS) entry which is preliminary data.</text>
</comment>
<accession>A0AA40IC77</accession>
<keyword evidence="3" id="KW-0963">Cytoplasm</keyword>
<dbReference type="InterPro" id="IPR009078">
    <property type="entry name" value="Ferritin-like_SF"/>
</dbReference>
<dbReference type="SUPFAM" id="SSF53067">
    <property type="entry name" value="Actin-like ATPase domain"/>
    <property type="match status" value="2"/>
</dbReference>
<dbReference type="Gene3D" id="1.20.1260.10">
    <property type="match status" value="1"/>
</dbReference>
<dbReference type="Proteomes" id="UP001177744">
    <property type="component" value="Unassembled WGS sequence"/>
</dbReference>
<evidence type="ECO:0000256" key="1">
    <source>
        <dbReference type="ARBA" id="ARBA00004245"/>
    </source>
</evidence>